<reference evidence="5 6" key="1">
    <citation type="journal article" date="2019" name="Sci. Rep.">
        <title>Orb-weaving spider Araneus ventricosus genome elucidates the spidroin gene catalogue.</title>
        <authorList>
            <person name="Kono N."/>
            <person name="Nakamura H."/>
            <person name="Ohtoshi R."/>
            <person name="Moran D.A.P."/>
            <person name="Shinohara A."/>
            <person name="Yoshida Y."/>
            <person name="Fujiwara M."/>
            <person name="Mori M."/>
            <person name="Tomita M."/>
            <person name="Arakawa K."/>
        </authorList>
    </citation>
    <scope>NUCLEOTIDE SEQUENCE [LARGE SCALE GENOMIC DNA]</scope>
</reference>
<proteinExistence type="predicted"/>
<gene>
    <name evidence="5" type="ORF">AVEN_125740_1</name>
    <name evidence="2" type="ORF">AVEN_250359_1</name>
    <name evidence="4" type="ORF">AVEN_48374_1</name>
    <name evidence="3" type="ORF">AVEN_9424_1</name>
</gene>
<evidence type="ECO:0000256" key="1">
    <source>
        <dbReference type="SAM" id="MobiDB-lite"/>
    </source>
</evidence>
<dbReference type="EMBL" id="BGPR01060311">
    <property type="protein sequence ID" value="GBO36189.1"/>
    <property type="molecule type" value="Genomic_DNA"/>
</dbReference>
<dbReference type="EMBL" id="BGPR01060315">
    <property type="protein sequence ID" value="GBO36195.1"/>
    <property type="molecule type" value="Genomic_DNA"/>
</dbReference>
<dbReference type="EMBL" id="BGPR01060312">
    <property type="protein sequence ID" value="GBO36192.1"/>
    <property type="molecule type" value="Genomic_DNA"/>
</dbReference>
<dbReference type="EMBL" id="BGPR01060317">
    <property type="protein sequence ID" value="GBO36197.1"/>
    <property type="molecule type" value="Genomic_DNA"/>
</dbReference>
<dbReference type="AlphaFoldDB" id="A0A4Y2WJQ7"/>
<comment type="caution">
    <text evidence="5">The sequence shown here is derived from an EMBL/GenBank/DDBJ whole genome shotgun (WGS) entry which is preliminary data.</text>
</comment>
<feature type="compositionally biased region" description="Acidic residues" evidence="1">
    <location>
        <begin position="61"/>
        <end position="76"/>
    </location>
</feature>
<evidence type="ECO:0000313" key="6">
    <source>
        <dbReference type="Proteomes" id="UP000499080"/>
    </source>
</evidence>
<evidence type="ECO:0000313" key="4">
    <source>
        <dbReference type="EMBL" id="GBO36195.1"/>
    </source>
</evidence>
<evidence type="ECO:0000313" key="2">
    <source>
        <dbReference type="EMBL" id="GBO36189.1"/>
    </source>
</evidence>
<evidence type="ECO:0000313" key="5">
    <source>
        <dbReference type="EMBL" id="GBO36197.1"/>
    </source>
</evidence>
<keyword evidence="6" id="KW-1185">Reference proteome</keyword>
<accession>A0A4Y2WJQ7</accession>
<protein>
    <submittedName>
        <fullName evidence="5">Uncharacterized protein</fullName>
    </submittedName>
</protein>
<feature type="region of interest" description="Disordered" evidence="1">
    <location>
        <begin position="55"/>
        <end position="94"/>
    </location>
</feature>
<evidence type="ECO:0000313" key="3">
    <source>
        <dbReference type="EMBL" id="GBO36192.1"/>
    </source>
</evidence>
<dbReference type="OrthoDB" id="7890494at2759"/>
<dbReference type="Proteomes" id="UP000499080">
    <property type="component" value="Unassembled WGS sequence"/>
</dbReference>
<name>A0A4Y2WJQ7_ARAVE</name>
<sequence length="113" mass="12499">MDSQFGENGPQTLGTAYISLLFVESYLTIEFFYPNLPSAIHPVPRSSEISITTSTEKLEDIPEGSEDEDQAYDDDFSGVSDSSEPQTYSQLEINDLVRDLGLPKDSTENLALD</sequence>
<feature type="compositionally biased region" description="Polar residues" evidence="1">
    <location>
        <begin position="79"/>
        <end position="92"/>
    </location>
</feature>
<organism evidence="5 6">
    <name type="scientific">Araneus ventricosus</name>
    <name type="common">Orbweaver spider</name>
    <name type="synonym">Epeira ventricosa</name>
    <dbReference type="NCBI Taxonomy" id="182803"/>
    <lineage>
        <taxon>Eukaryota</taxon>
        <taxon>Metazoa</taxon>
        <taxon>Ecdysozoa</taxon>
        <taxon>Arthropoda</taxon>
        <taxon>Chelicerata</taxon>
        <taxon>Arachnida</taxon>
        <taxon>Araneae</taxon>
        <taxon>Araneomorphae</taxon>
        <taxon>Entelegynae</taxon>
        <taxon>Araneoidea</taxon>
        <taxon>Araneidae</taxon>
        <taxon>Araneus</taxon>
    </lineage>
</organism>